<name>A0AAV4W1I6_9ARAC</name>
<dbReference type="EMBL" id="BPLQ01014014">
    <property type="protein sequence ID" value="GIY76517.1"/>
    <property type="molecule type" value="Genomic_DNA"/>
</dbReference>
<sequence>MFQVLVLQYDSSWLWFLMIDVNILQFLYTESKRQKMKVLLILAVTVAAVECFQICSPEFCKLLPNCEPKCGPGESLIKNGNCDCCGYCVLMEVVGEKCNPRYLPSIFPNKKYLMCQTGYRCDPRTRRCVKKDKQ</sequence>
<evidence type="ECO:0000313" key="2">
    <source>
        <dbReference type="Proteomes" id="UP001054837"/>
    </source>
</evidence>
<dbReference type="AlphaFoldDB" id="A0AAV4W1I6"/>
<keyword evidence="2" id="KW-1185">Reference proteome</keyword>
<protein>
    <submittedName>
        <fullName evidence="1">Uncharacterized protein</fullName>
    </submittedName>
</protein>
<dbReference type="Proteomes" id="UP001054837">
    <property type="component" value="Unassembled WGS sequence"/>
</dbReference>
<organism evidence="1 2">
    <name type="scientific">Caerostris darwini</name>
    <dbReference type="NCBI Taxonomy" id="1538125"/>
    <lineage>
        <taxon>Eukaryota</taxon>
        <taxon>Metazoa</taxon>
        <taxon>Ecdysozoa</taxon>
        <taxon>Arthropoda</taxon>
        <taxon>Chelicerata</taxon>
        <taxon>Arachnida</taxon>
        <taxon>Araneae</taxon>
        <taxon>Araneomorphae</taxon>
        <taxon>Entelegynae</taxon>
        <taxon>Araneoidea</taxon>
        <taxon>Araneidae</taxon>
        <taxon>Caerostris</taxon>
    </lineage>
</organism>
<accession>A0AAV4W1I6</accession>
<evidence type="ECO:0000313" key="1">
    <source>
        <dbReference type="EMBL" id="GIY76517.1"/>
    </source>
</evidence>
<gene>
    <name evidence="1" type="primary">AVEN_249685_1</name>
    <name evidence="1" type="ORF">CDAR_48151</name>
</gene>
<comment type="caution">
    <text evidence="1">The sequence shown here is derived from an EMBL/GenBank/DDBJ whole genome shotgun (WGS) entry which is preliminary data.</text>
</comment>
<proteinExistence type="predicted"/>
<reference evidence="1 2" key="1">
    <citation type="submission" date="2021-06" db="EMBL/GenBank/DDBJ databases">
        <title>Caerostris darwini draft genome.</title>
        <authorList>
            <person name="Kono N."/>
            <person name="Arakawa K."/>
        </authorList>
    </citation>
    <scope>NUCLEOTIDE SEQUENCE [LARGE SCALE GENOMIC DNA]</scope>
</reference>